<keyword evidence="4" id="KW-1185">Reference proteome</keyword>
<comment type="caution">
    <text evidence="3">The sequence shown here is derived from an EMBL/GenBank/DDBJ whole genome shotgun (WGS) entry which is preliminary data.</text>
</comment>
<dbReference type="Proteomes" id="UP000639516">
    <property type="component" value="Unassembled WGS sequence"/>
</dbReference>
<evidence type="ECO:0000313" key="3">
    <source>
        <dbReference type="EMBL" id="MBC9978983.1"/>
    </source>
</evidence>
<evidence type="ECO:0000313" key="4">
    <source>
        <dbReference type="Proteomes" id="UP000639516"/>
    </source>
</evidence>
<evidence type="ECO:0000259" key="1">
    <source>
        <dbReference type="Pfam" id="PF01796"/>
    </source>
</evidence>
<dbReference type="PANTHER" id="PTHR34075:SF5">
    <property type="entry name" value="BLR3430 PROTEIN"/>
    <property type="match status" value="1"/>
</dbReference>
<feature type="domain" description="ChsH2 C-terminal OB-fold" evidence="1">
    <location>
        <begin position="58"/>
        <end position="123"/>
    </location>
</feature>
<dbReference type="RefSeq" id="WP_188103020.1">
    <property type="nucleotide sequence ID" value="NZ_JAANIH010000030.1"/>
</dbReference>
<dbReference type="EMBL" id="JAATTO010000015">
    <property type="protein sequence ID" value="MBC9978983.1"/>
    <property type="molecule type" value="Genomic_DNA"/>
</dbReference>
<dbReference type="InterPro" id="IPR052513">
    <property type="entry name" value="Thioester_dehydratase-like"/>
</dbReference>
<evidence type="ECO:0000259" key="2">
    <source>
        <dbReference type="Pfam" id="PF12172"/>
    </source>
</evidence>
<dbReference type="Pfam" id="PF12172">
    <property type="entry name" value="zf-ChsH2"/>
    <property type="match status" value="1"/>
</dbReference>
<dbReference type="Gene3D" id="6.10.30.10">
    <property type="match status" value="1"/>
</dbReference>
<dbReference type="SUPFAM" id="SSF50249">
    <property type="entry name" value="Nucleic acid-binding proteins"/>
    <property type="match status" value="1"/>
</dbReference>
<sequence>MTGDTYSKLLPEPTPDSMPYWKSLNEGKLLLQECARCWRIRHYPRPVCDACHSFETRWVEASGKGAIHSWTITHHPFHDGYRLDLPYTLVTVDLEEGVRMLARLHAPVDTRLEIGMPVRLVFEKATPGLTLPGFALAAPTSDVSAPNPGER</sequence>
<protein>
    <submittedName>
        <fullName evidence="3">Zn-ribbon domain-containing OB-fold protein</fullName>
    </submittedName>
</protein>
<dbReference type="Pfam" id="PF01796">
    <property type="entry name" value="OB_ChsH2_C"/>
    <property type="match status" value="1"/>
</dbReference>
<proteinExistence type="predicted"/>
<gene>
    <name evidence="3" type="ORF">HA482_12280</name>
</gene>
<dbReference type="InterPro" id="IPR012340">
    <property type="entry name" value="NA-bd_OB-fold"/>
</dbReference>
<organism evidence="3 4">
    <name type="scientific">Bradyrhizobium campsiandrae</name>
    <dbReference type="NCBI Taxonomy" id="1729892"/>
    <lineage>
        <taxon>Bacteria</taxon>
        <taxon>Pseudomonadati</taxon>
        <taxon>Pseudomonadota</taxon>
        <taxon>Alphaproteobacteria</taxon>
        <taxon>Hyphomicrobiales</taxon>
        <taxon>Nitrobacteraceae</taxon>
        <taxon>Bradyrhizobium</taxon>
    </lineage>
</organism>
<feature type="domain" description="ChsH2 rubredoxin-like zinc ribbon" evidence="2">
    <location>
        <begin position="21"/>
        <end position="55"/>
    </location>
</feature>
<dbReference type="InterPro" id="IPR022002">
    <property type="entry name" value="ChsH2_Znr"/>
</dbReference>
<name>A0ABR7U4I9_9BRAD</name>
<accession>A0ABR7U4I9</accession>
<reference evidence="3 4" key="1">
    <citation type="journal article" date="2020" name="Arch. Microbiol.">
        <title>Bradyrhizobium campsiandrae sp. nov., a nitrogen-fixing bacterial strain isolated from a native leguminous tree from the Amazon adapted to flooded conditions.</title>
        <authorList>
            <person name="Cabral Michel D."/>
            <person name="Martins da Costa E."/>
            <person name="Azarias Guimaraes A."/>
            <person name="Soares de Carvalho T."/>
            <person name="Santos de Castro Caputo P."/>
            <person name="Willems A."/>
            <person name="de Souza Moreira F.M."/>
        </authorList>
    </citation>
    <scope>NUCLEOTIDE SEQUENCE [LARGE SCALE GENOMIC DNA]</scope>
    <source>
        <strain evidence="4">INPA 384B</strain>
    </source>
</reference>
<dbReference type="InterPro" id="IPR002878">
    <property type="entry name" value="ChsH2_C"/>
</dbReference>
<dbReference type="PANTHER" id="PTHR34075">
    <property type="entry name" value="BLR3430 PROTEIN"/>
    <property type="match status" value="1"/>
</dbReference>